<sequence>MMSHPMLQKTDTDQLMEEELACFRFLEKEKPAYAGQFLRYVPYGRQGIMHKLSSAVLREGLYDHSMDVKTEDEKKVQKVLRFADYSIVFQIKATHAFNRIETTGDIIRIADGEERVIRTASELVDQLFSEEEYPNLSRFKEELDNGTANLTLAYAARSLKGAGEEKGSLFYEQQVLEGHHLHPGAKTKLGLSYRDVFRYSPEFAHTFPLRFVAVQKDFWQSEQPELIKRYYPDIWEKSEKELANLGETGREFTIVPVHEWQFFHAVPFIYAEEIEGRVVLPLEEVSMEVKATSSFRTVVPASGKGPALKLAVNSQMTSTVRSISPQTAGNASVVTDLMHTIFEEESLPTFQPLYELGGGAFRSDDALKKRNLTMLLREDIDAYLDDEEEAVAGMALYADAEQGKGTVLQALVRKYKENQQLPEKQASLSFFRDYAETVLPPYLTLMTKYGIALEGHLQNSVPVFRDGKITRFFFRDWGGARFYQPRLNFRGYEPAFMEGSVSVTEDVSSMHHKLYYTVFQNHLGEIIRQLTEETDVEEKVFWTVVREICQRVYEKLENEAPREARQDYAFLTQETVMHKSLAKMRLLGEKEDGFSEVPNPLYEGGEE</sequence>
<dbReference type="PANTHER" id="PTHR34384:SF6">
    <property type="entry name" value="STAPHYLOFERRIN B SYNTHASE"/>
    <property type="match status" value="1"/>
</dbReference>
<comment type="similarity">
    <text evidence="2">Belongs to the IucA/IucC family.</text>
</comment>
<dbReference type="GO" id="GO:0019290">
    <property type="term" value="P:siderophore biosynthetic process"/>
    <property type="evidence" value="ECO:0007669"/>
    <property type="project" value="InterPro"/>
</dbReference>
<organism evidence="5 6">
    <name type="scientific">Salimicrobium halophilum</name>
    <dbReference type="NCBI Taxonomy" id="86666"/>
    <lineage>
        <taxon>Bacteria</taxon>
        <taxon>Bacillati</taxon>
        <taxon>Bacillota</taxon>
        <taxon>Bacilli</taxon>
        <taxon>Bacillales</taxon>
        <taxon>Bacillaceae</taxon>
        <taxon>Salimicrobium</taxon>
    </lineage>
</organism>
<dbReference type="Proteomes" id="UP000199225">
    <property type="component" value="Unassembled WGS sequence"/>
</dbReference>
<dbReference type="InterPro" id="IPR022770">
    <property type="entry name" value="IucA/IucC-like_C"/>
</dbReference>
<comment type="pathway">
    <text evidence="1">Siderophore biosynthesis.</text>
</comment>
<dbReference type="Pfam" id="PF06276">
    <property type="entry name" value="FhuF"/>
    <property type="match status" value="1"/>
</dbReference>
<evidence type="ECO:0000256" key="1">
    <source>
        <dbReference type="ARBA" id="ARBA00004924"/>
    </source>
</evidence>
<feature type="domain" description="Aerobactin siderophore biosynthesis IucA/IucC N-terminal" evidence="3">
    <location>
        <begin position="169"/>
        <end position="397"/>
    </location>
</feature>
<gene>
    <name evidence="5" type="ORF">SAMN04490247_1774</name>
</gene>
<feature type="domain" description="Aerobactin siderophore biosynthesis IucA/IucC-like C-terminal" evidence="4">
    <location>
        <begin position="430"/>
        <end position="592"/>
    </location>
</feature>
<evidence type="ECO:0000313" key="6">
    <source>
        <dbReference type="Proteomes" id="UP000199225"/>
    </source>
</evidence>
<dbReference type="Pfam" id="PF04183">
    <property type="entry name" value="IucA_IucC"/>
    <property type="match status" value="1"/>
</dbReference>
<dbReference type="Gene3D" id="1.10.510.40">
    <property type="match status" value="1"/>
</dbReference>
<dbReference type="PANTHER" id="PTHR34384">
    <property type="entry name" value="L-2,3-DIAMINOPROPANOATE--CITRATE LIGASE"/>
    <property type="match status" value="1"/>
</dbReference>
<dbReference type="AlphaFoldDB" id="A0A1G8TBJ2"/>
<evidence type="ECO:0000313" key="5">
    <source>
        <dbReference type="EMBL" id="SDJ38060.1"/>
    </source>
</evidence>
<protein>
    <submittedName>
        <fullName evidence="5">Siderophore synthetase component</fullName>
    </submittedName>
</protein>
<keyword evidence="6" id="KW-1185">Reference proteome</keyword>
<reference evidence="6" key="1">
    <citation type="submission" date="2016-10" db="EMBL/GenBank/DDBJ databases">
        <authorList>
            <person name="Varghese N."/>
            <person name="Submissions S."/>
        </authorList>
    </citation>
    <scope>NUCLEOTIDE SEQUENCE [LARGE SCALE GENOMIC DNA]</scope>
    <source>
        <strain evidence="6">DSM 4771</strain>
    </source>
</reference>
<dbReference type="InterPro" id="IPR037455">
    <property type="entry name" value="LucA/IucC-like"/>
</dbReference>
<dbReference type="EMBL" id="FNEV01000004">
    <property type="protein sequence ID" value="SDJ38060.1"/>
    <property type="molecule type" value="Genomic_DNA"/>
</dbReference>
<evidence type="ECO:0000259" key="3">
    <source>
        <dbReference type="Pfam" id="PF04183"/>
    </source>
</evidence>
<proteinExistence type="inferred from homology"/>
<evidence type="ECO:0000256" key="2">
    <source>
        <dbReference type="ARBA" id="ARBA00007832"/>
    </source>
</evidence>
<dbReference type="RefSeq" id="WP_245688139.1">
    <property type="nucleotide sequence ID" value="NZ_FNEV01000004.1"/>
</dbReference>
<dbReference type="InterPro" id="IPR007310">
    <property type="entry name" value="Aerobactin_biosyn_IucA/IucC_N"/>
</dbReference>
<dbReference type="STRING" id="86666.SAMN04490247_1774"/>
<accession>A0A1G8TBJ2</accession>
<name>A0A1G8TBJ2_9BACI</name>
<evidence type="ECO:0000259" key="4">
    <source>
        <dbReference type="Pfam" id="PF06276"/>
    </source>
</evidence>
<dbReference type="GO" id="GO:0016881">
    <property type="term" value="F:acid-amino acid ligase activity"/>
    <property type="evidence" value="ECO:0007669"/>
    <property type="project" value="UniProtKB-ARBA"/>
</dbReference>